<organism evidence="2 3">
    <name type="scientific">Pandoraea terrae</name>
    <dbReference type="NCBI Taxonomy" id="1537710"/>
    <lineage>
        <taxon>Bacteria</taxon>
        <taxon>Pseudomonadati</taxon>
        <taxon>Pseudomonadota</taxon>
        <taxon>Betaproteobacteria</taxon>
        <taxon>Burkholderiales</taxon>
        <taxon>Burkholderiaceae</taxon>
        <taxon>Pandoraea</taxon>
    </lineage>
</organism>
<keyword evidence="1" id="KW-0732">Signal</keyword>
<dbReference type="Pfam" id="PF13557">
    <property type="entry name" value="Phenol_MetA_deg"/>
    <property type="match status" value="1"/>
</dbReference>
<feature type="chain" id="PRO_5022840081" evidence="1">
    <location>
        <begin position="19"/>
        <end position="242"/>
    </location>
</feature>
<dbReference type="SUPFAM" id="SSF56935">
    <property type="entry name" value="Porins"/>
    <property type="match status" value="1"/>
</dbReference>
<evidence type="ECO:0000256" key="1">
    <source>
        <dbReference type="SAM" id="SignalP"/>
    </source>
</evidence>
<dbReference type="InterPro" id="IPR025737">
    <property type="entry name" value="FApF"/>
</dbReference>
<feature type="signal peptide" evidence="1">
    <location>
        <begin position="1"/>
        <end position="18"/>
    </location>
</feature>
<dbReference type="AlphaFoldDB" id="A0A5E4T307"/>
<proteinExistence type="predicted"/>
<sequence length="242" mass="26877">MKKSLIFASACLPLFAHAMNPLVTDDTGTQDTGNWQYEFSSEWASQPTSRTQEWGSVLTYGVTPALDIALSTPYQRSRNDGESWVSGFSDPQIQAKWRFHESDSWRFGFKPFVSLPLASKDRGLGNGRSTYGGTLLMQYDIGAWTWLGNVGYTRNNNSDDNRVNLWQASTAVLFQATETLRLAFDIGLATNPDRSSSTKPAYALVGAIYSVNKDLDLDIGYKRGLNPQSLQHSVQAGATIRW</sequence>
<dbReference type="Proteomes" id="UP000414233">
    <property type="component" value="Unassembled WGS sequence"/>
</dbReference>
<gene>
    <name evidence="2" type="ORF">PTE30175_01122</name>
</gene>
<evidence type="ECO:0000313" key="3">
    <source>
        <dbReference type="Proteomes" id="UP000414233"/>
    </source>
</evidence>
<reference evidence="2 3" key="1">
    <citation type="submission" date="2019-08" db="EMBL/GenBank/DDBJ databases">
        <authorList>
            <person name="Peeters C."/>
        </authorList>
    </citation>
    <scope>NUCLEOTIDE SEQUENCE [LARGE SCALE GENOMIC DNA]</scope>
    <source>
        <strain evidence="2 3">LMG 30175</strain>
    </source>
</reference>
<dbReference type="EMBL" id="CABPRZ010000003">
    <property type="protein sequence ID" value="VVD82185.1"/>
    <property type="molecule type" value="Genomic_DNA"/>
</dbReference>
<name>A0A5E4T307_9BURK</name>
<dbReference type="Gene3D" id="2.40.160.10">
    <property type="entry name" value="Porin"/>
    <property type="match status" value="1"/>
</dbReference>
<protein>
    <submittedName>
        <fullName evidence="2">Transporter</fullName>
    </submittedName>
</protein>
<dbReference type="RefSeq" id="WP_150696048.1">
    <property type="nucleotide sequence ID" value="NZ_CABPRZ010000003.1"/>
</dbReference>
<dbReference type="OrthoDB" id="110323at2"/>
<evidence type="ECO:0000313" key="2">
    <source>
        <dbReference type="EMBL" id="VVD82185.1"/>
    </source>
</evidence>
<accession>A0A5E4T307</accession>
<dbReference type="InterPro" id="IPR023614">
    <property type="entry name" value="Porin_dom_sf"/>
</dbReference>
<keyword evidence="3" id="KW-1185">Reference proteome</keyword>